<dbReference type="SMART" id="SM00400">
    <property type="entry name" value="ZnF_CHCC"/>
    <property type="match status" value="1"/>
</dbReference>
<feature type="domain" description="Zinc finger CHC2-type" evidence="4">
    <location>
        <begin position="36"/>
        <end position="89"/>
    </location>
</feature>
<dbReference type="InterPro" id="IPR036977">
    <property type="entry name" value="DNA_primase_Znf_CHC2"/>
</dbReference>
<dbReference type="EMBL" id="PRLP01000029">
    <property type="protein sequence ID" value="PPC77577.1"/>
    <property type="molecule type" value="Genomic_DNA"/>
</dbReference>
<dbReference type="Gene3D" id="3.90.580.10">
    <property type="entry name" value="Zinc finger, CHC2-type domain"/>
    <property type="match status" value="1"/>
</dbReference>
<evidence type="ECO:0000256" key="3">
    <source>
        <dbReference type="ARBA" id="ARBA00022833"/>
    </source>
</evidence>
<evidence type="ECO:0000313" key="6">
    <source>
        <dbReference type="Proteomes" id="UP000238196"/>
    </source>
</evidence>
<evidence type="ECO:0000256" key="1">
    <source>
        <dbReference type="ARBA" id="ARBA00022723"/>
    </source>
</evidence>
<keyword evidence="2" id="KW-0863">Zinc-finger</keyword>
<dbReference type="PANTHER" id="PTHR30313:SF2">
    <property type="entry name" value="DNA PRIMASE"/>
    <property type="match status" value="1"/>
</dbReference>
<dbReference type="InterPro" id="IPR050219">
    <property type="entry name" value="DnaG_primase"/>
</dbReference>
<evidence type="ECO:0000313" key="5">
    <source>
        <dbReference type="EMBL" id="PPC77577.1"/>
    </source>
</evidence>
<name>A0A2S5KRU3_9PROT</name>
<dbReference type="GO" id="GO:0003677">
    <property type="term" value="F:DNA binding"/>
    <property type="evidence" value="ECO:0007669"/>
    <property type="project" value="InterPro"/>
</dbReference>
<proteinExistence type="predicted"/>
<dbReference type="Proteomes" id="UP000238196">
    <property type="component" value="Unassembled WGS sequence"/>
</dbReference>
<evidence type="ECO:0000256" key="2">
    <source>
        <dbReference type="ARBA" id="ARBA00022771"/>
    </source>
</evidence>
<accession>A0A2S5KRU3</accession>
<reference evidence="5 6" key="1">
    <citation type="submission" date="2018-02" db="EMBL/GenBank/DDBJ databases">
        <title>novel marine gammaproteobacteria from coastal saline agro ecosystem.</title>
        <authorList>
            <person name="Krishnan R."/>
            <person name="Ramesh Kumar N."/>
        </authorList>
    </citation>
    <scope>NUCLEOTIDE SEQUENCE [LARGE SCALE GENOMIC DNA]</scope>
    <source>
        <strain evidence="5 6">228</strain>
    </source>
</reference>
<protein>
    <recommendedName>
        <fullName evidence="4">Zinc finger CHC2-type domain-containing protein</fullName>
    </recommendedName>
</protein>
<dbReference type="Pfam" id="PF01807">
    <property type="entry name" value="Zn_ribbon_DnaG"/>
    <property type="match status" value="1"/>
</dbReference>
<sequence length="443" mass="48392">MPLIASEYIEDLLRRISLVDYVSQHTSLKKASKGRMLGLCPLHDEKTPSFYADHDSFKCFGCQASGNLIGYVQQHDGIPGFVDVIEHLARYAGVEIVYENNAAVADRFGSDADQLELSAIHQILCHQRQFFSASEELLKERGLQRAEGAGYLHSLESWATVLDRAGVSGDYALGSIGQINGPFLTVLVRNHKDEPCAIFGENCAGDIVLLAGQAPRFVCVDSMSLQEVTRGGAIHITDSLLTALALSDHGHAVAVVRTSEEASQICKRATHLHILGDLSVLLQKVVPHIRDGQYVHVLYRGQELLLSTLLAELPIGDAEELVGLMEHAPILQMFIGDVIQEKAAQWKFVIQAGEAALESCPDIAFGLPLVSRALLEDVITLQPTGQVSSFLSRIADIQSTDDQPVSYTPLDIFKQLTNELRQTLSQMLAAIPSGSARRYSNLL</sequence>
<gene>
    <name evidence="5" type="ORF">C4K68_09460</name>
</gene>
<dbReference type="GO" id="GO:0005737">
    <property type="term" value="C:cytoplasm"/>
    <property type="evidence" value="ECO:0007669"/>
    <property type="project" value="TreeGrafter"/>
</dbReference>
<dbReference type="InterPro" id="IPR002694">
    <property type="entry name" value="Znf_CHC2"/>
</dbReference>
<comment type="caution">
    <text evidence="5">The sequence shown here is derived from an EMBL/GenBank/DDBJ whole genome shotgun (WGS) entry which is preliminary data.</text>
</comment>
<dbReference type="GO" id="GO:0006269">
    <property type="term" value="P:DNA replication, synthesis of primer"/>
    <property type="evidence" value="ECO:0007669"/>
    <property type="project" value="TreeGrafter"/>
</dbReference>
<dbReference type="AlphaFoldDB" id="A0A2S5KRU3"/>
<evidence type="ECO:0000259" key="4">
    <source>
        <dbReference type="SMART" id="SM00400"/>
    </source>
</evidence>
<dbReference type="OrthoDB" id="5287443at2"/>
<keyword evidence="1" id="KW-0479">Metal-binding</keyword>
<dbReference type="GO" id="GO:0003899">
    <property type="term" value="F:DNA-directed RNA polymerase activity"/>
    <property type="evidence" value="ECO:0007669"/>
    <property type="project" value="InterPro"/>
</dbReference>
<dbReference type="GO" id="GO:0008270">
    <property type="term" value="F:zinc ion binding"/>
    <property type="evidence" value="ECO:0007669"/>
    <property type="project" value="UniProtKB-KW"/>
</dbReference>
<dbReference type="PANTHER" id="PTHR30313">
    <property type="entry name" value="DNA PRIMASE"/>
    <property type="match status" value="1"/>
</dbReference>
<dbReference type="SUPFAM" id="SSF57783">
    <property type="entry name" value="Zinc beta-ribbon"/>
    <property type="match status" value="1"/>
</dbReference>
<organism evidence="5 6">
    <name type="scientific">Proteobacteria bacterium 228</name>
    <dbReference type="NCBI Taxonomy" id="2083153"/>
    <lineage>
        <taxon>Bacteria</taxon>
        <taxon>Pseudomonadati</taxon>
        <taxon>Pseudomonadota</taxon>
    </lineage>
</organism>
<keyword evidence="3" id="KW-0862">Zinc</keyword>